<sequence length="304" mass="32326">MLPGAELGSRTSCGGAEPGPDQVHGPPTCPGRRDGGEIGCGPHGPRRARLCPGACCPRLGGRGLLSQGVWEEIVREGWQRRYAAGDMMLRQGSPGTHLLACTAGLAKVVQHRPDGAVLWLAFRGPGELLGEVSVLSTRGEPRSADVVAVTECVTQVLDAARFRRFVEERGLGADLLQQAMDRTRESDEYRAELVTLSVSERLARTLLRLSVLADSRQLTGLTQEELAQAVGGSRNGVAEGLQRLRAAGAVETARRVIGITDLGVLRRWAGCTCRPAPGRNTPGPTGRARPPVPPCPVCRRGFAP</sequence>
<protein>
    <submittedName>
        <fullName evidence="7">Crp/Fnr family transcriptional regulator</fullName>
    </submittedName>
</protein>
<comment type="caution">
    <text evidence="7">The sequence shown here is derived from an EMBL/GenBank/DDBJ whole genome shotgun (WGS) entry which is preliminary data.</text>
</comment>
<dbReference type="SUPFAM" id="SSF51206">
    <property type="entry name" value="cAMP-binding domain-like"/>
    <property type="match status" value="1"/>
</dbReference>
<dbReference type="OrthoDB" id="41390at2"/>
<dbReference type="PANTHER" id="PTHR24567">
    <property type="entry name" value="CRP FAMILY TRANSCRIPTIONAL REGULATORY PROTEIN"/>
    <property type="match status" value="1"/>
</dbReference>
<evidence type="ECO:0000313" key="8">
    <source>
        <dbReference type="Proteomes" id="UP000272474"/>
    </source>
</evidence>
<organism evidence="7 8">
    <name type="scientific">Streptomyces hoynatensis</name>
    <dbReference type="NCBI Taxonomy" id="1141874"/>
    <lineage>
        <taxon>Bacteria</taxon>
        <taxon>Bacillati</taxon>
        <taxon>Actinomycetota</taxon>
        <taxon>Actinomycetes</taxon>
        <taxon>Kitasatosporales</taxon>
        <taxon>Streptomycetaceae</taxon>
        <taxon>Streptomyces</taxon>
    </lineage>
</organism>
<dbReference type="SUPFAM" id="SSF46785">
    <property type="entry name" value="Winged helix' DNA-binding domain"/>
    <property type="match status" value="1"/>
</dbReference>
<dbReference type="Gene3D" id="2.60.120.10">
    <property type="entry name" value="Jelly Rolls"/>
    <property type="match status" value="1"/>
</dbReference>
<dbReference type="SMART" id="SM00100">
    <property type="entry name" value="cNMP"/>
    <property type="match status" value="1"/>
</dbReference>
<evidence type="ECO:0000256" key="3">
    <source>
        <dbReference type="ARBA" id="ARBA00023163"/>
    </source>
</evidence>
<dbReference type="CDD" id="cd00038">
    <property type="entry name" value="CAP_ED"/>
    <property type="match status" value="1"/>
</dbReference>
<dbReference type="PROSITE" id="PS00889">
    <property type="entry name" value="CNMP_BINDING_2"/>
    <property type="match status" value="1"/>
</dbReference>
<accession>A0A3A9Z413</accession>
<dbReference type="PROSITE" id="PS50042">
    <property type="entry name" value="CNMP_BINDING_3"/>
    <property type="match status" value="1"/>
</dbReference>
<evidence type="ECO:0000259" key="6">
    <source>
        <dbReference type="PROSITE" id="PS51063"/>
    </source>
</evidence>
<dbReference type="Proteomes" id="UP000272474">
    <property type="component" value="Unassembled WGS sequence"/>
</dbReference>
<dbReference type="GO" id="GO:0003700">
    <property type="term" value="F:DNA-binding transcription factor activity"/>
    <property type="evidence" value="ECO:0007669"/>
    <property type="project" value="TreeGrafter"/>
</dbReference>
<keyword evidence="8" id="KW-1185">Reference proteome</keyword>
<dbReference type="EMBL" id="RBAL01000005">
    <property type="protein sequence ID" value="RKN43023.1"/>
    <property type="molecule type" value="Genomic_DNA"/>
</dbReference>
<dbReference type="Gene3D" id="1.10.10.10">
    <property type="entry name" value="Winged helix-like DNA-binding domain superfamily/Winged helix DNA-binding domain"/>
    <property type="match status" value="1"/>
</dbReference>
<proteinExistence type="predicted"/>
<evidence type="ECO:0000256" key="2">
    <source>
        <dbReference type="ARBA" id="ARBA00023125"/>
    </source>
</evidence>
<keyword evidence="2" id="KW-0238">DNA-binding</keyword>
<feature type="region of interest" description="Disordered" evidence="4">
    <location>
        <begin position="1"/>
        <end position="30"/>
    </location>
</feature>
<dbReference type="InterPro" id="IPR050397">
    <property type="entry name" value="Env_Response_Regulators"/>
</dbReference>
<reference evidence="7 8" key="1">
    <citation type="journal article" date="2014" name="Int. J. Syst. Evol. Microbiol.">
        <title>Streptomyces hoynatensis sp. nov., isolated from deep marine sediment.</title>
        <authorList>
            <person name="Veyisoglu A."/>
            <person name="Sahin N."/>
        </authorList>
    </citation>
    <scope>NUCLEOTIDE SEQUENCE [LARGE SCALE GENOMIC DNA]</scope>
    <source>
        <strain evidence="7 8">KCTC 29097</strain>
    </source>
</reference>
<dbReference type="InterPro" id="IPR018488">
    <property type="entry name" value="cNMP-bd_CS"/>
</dbReference>
<dbReference type="InterPro" id="IPR000595">
    <property type="entry name" value="cNMP-bd_dom"/>
</dbReference>
<dbReference type="InterPro" id="IPR018490">
    <property type="entry name" value="cNMP-bd_dom_sf"/>
</dbReference>
<dbReference type="PANTHER" id="PTHR24567:SF74">
    <property type="entry name" value="HTH-TYPE TRANSCRIPTIONAL REGULATOR ARCR"/>
    <property type="match status" value="1"/>
</dbReference>
<name>A0A3A9Z413_9ACTN</name>
<keyword evidence="1" id="KW-0805">Transcription regulation</keyword>
<evidence type="ECO:0000256" key="1">
    <source>
        <dbReference type="ARBA" id="ARBA00023015"/>
    </source>
</evidence>
<dbReference type="PROSITE" id="PS51063">
    <property type="entry name" value="HTH_CRP_2"/>
    <property type="match status" value="1"/>
</dbReference>
<dbReference type="Pfam" id="PF13545">
    <property type="entry name" value="HTH_Crp_2"/>
    <property type="match status" value="1"/>
</dbReference>
<gene>
    <name evidence="7" type="ORF">D7294_10950</name>
</gene>
<dbReference type="InterPro" id="IPR036390">
    <property type="entry name" value="WH_DNA-bd_sf"/>
</dbReference>
<feature type="domain" description="HTH crp-type" evidence="6">
    <location>
        <begin position="196"/>
        <end position="263"/>
    </location>
</feature>
<keyword evidence="3" id="KW-0804">Transcription</keyword>
<dbReference type="AlphaFoldDB" id="A0A3A9Z413"/>
<dbReference type="GO" id="GO:0003677">
    <property type="term" value="F:DNA binding"/>
    <property type="evidence" value="ECO:0007669"/>
    <property type="project" value="UniProtKB-KW"/>
</dbReference>
<dbReference type="InterPro" id="IPR012318">
    <property type="entry name" value="HTH_CRP"/>
</dbReference>
<evidence type="ECO:0000259" key="5">
    <source>
        <dbReference type="PROSITE" id="PS50042"/>
    </source>
</evidence>
<evidence type="ECO:0000256" key="4">
    <source>
        <dbReference type="SAM" id="MobiDB-lite"/>
    </source>
</evidence>
<dbReference type="GO" id="GO:0005829">
    <property type="term" value="C:cytosol"/>
    <property type="evidence" value="ECO:0007669"/>
    <property type="project" value="TreeGrafter"/>
</dbReference>
<evidence type="ECO:0000313" key="7">
    <source>
        <dbReference type="EMBL" id="RKN43023.1"/>
    </source>
</evidence>
<dbReference type="InterPro" id="IPR014710">
    <property type="entry name" value="RmlC-like_jellyroll"/>
</dbReference>
<feature type="domain" description="Cyclic nucleotide-binding" evidence="5">
    <location>
        <begin position="65"/>
        <end position="166"/>
    </location>
</feature>
<dbReference type="InterPro" id="IPR036388">
    <property type="entry name" value="WH-like_DNA-bd_sf"/>
</dbReference>
<dbReference type="Pfam" id="PF00027">
    <property type="entry name" value="cNMP_binding"/>
    <property type="match status" value="1"/>
</dbReference>